<sequence length="59" mass="7003">MEKSEWDRLSSLEKDAYSDRRELHKFGDKTKWPIEPDPEDYVKGSIDWSKIPSIFGDGW</sequence>
<evidence type="ECO:0000313" key="2">
    <source>
        <dbReference type="Proteomes" id="UP000178276"/>
    </source>
</evidence>
<proteinExistence type="predicted"/>
<dbReference type="Proteomes" id="UP000178276">
    <property type="component" value="Unassembled WGS sequence"/>
</dbReference>
<dbReference type="EMBL" id="MFHJ01000036">
    <property type="protein sequence ID" value="OGF73514.1"/>
    <property type="molecule type" value="Genomic_DNA"/>
</dbReference>
<name>A0A1F5WD29_9BACT</name>
<organism evidence="1 2">
    <name type="scientific">Candidatus Giovannonibacteria bacterium RIFCSPHIGHO2_02_43_16</name>
    <dbReference type="NCBI Taxonomy" id="1798331"/>
    <lineage>
        <taxon>Bacteria</taxon>
        <taxon>Candidatus Giovannoniibacteriota</taxon>
    </lineage>
</organism>
<evidence type="ECO:0000313" key="1">
    <source>
        <dbReference type="EMBL" id="OGF73514.1"/>
    </source>
</evidence>
<reference evidence="1 2" key="1">
    <citation type="journal article" date="2016" name="Nat. Commun.">
        <title>Thousands of microbial genomes shed light on interconnected biogeochemical processes in an aquifer system.</title>
        <authorList>
            <person name="Anantharaman K."/>
            <person name="Brown C.T."/>
            <person name="Hug L.A."/>
            <person name="Sharon I."/>
            <person name="Castelle C.J."/>
            <person name="Probst A.J."/>
            <person name="Thomas B.C."/>
            <person name="Singh A."/>
            <person name="Wilkins M.J."/>
            <person name="Karaoz U."/>
            <person name="Brodie E.L."/>
            <person name="Williams K.H."/>
            <person name="Hubbard S.S."/>
            <person name="Banfield J.F."/>
        </authorList>
    </citation>
    <scope>NUCLEOTIDE SEQUENCE [LARGE SCALE GENOMIC DNA]</scope>
</reference>
<comment type="caution">
    <text evidence="1">The sequence shown here is derived from an EMBL/GenBank/DDBJ whole genome shotgun (WGS) entry which is preliminary data.</text>
</comment>
<gene>
    <name evidence="1" type="ORF">A2W57_03415</name>
</gene>
<dbReference type="STRING" id="1798331.A2W57_03415"/>
<dbReference type="AlphaFoldDB" id="A0A1F5WD29"/>
<accession>A0A1F5WD29</accession>
<protein>
    <submittedName>
        <fullName evidence="1">Uncharacterized protein</fullName>
    </submittedName>
</protein>